<dbReference type="InterPro" id="IPR046520">
    <property type="entry name" value="DUF6697"/>
</dbReference>
<feature type="compositionally biased region" description="Polar residues" evidence="1">
    <location>
        <begin position="295"/>
        <end position="308"/>
    </location>
</feature>
<name>A0A4Q9MCI8_9APHY</name>
<organism evidence="3">
    <name type="scientific">Dichomitus squalens</name>
    <dbReference type="NCBI Taxonomy" id="114155"/>
    <lineage>
        <taxon>Eukaryota</taxon>
        <taxon>Fungi</taxon>
        <taxon>Dikarya</taxon>
        <taxon>Basidiomycota</taxon>
        <taxon>Agaricomycotina</taxon>
        <taxon>Agaricomycetes</taxon>
        <taxon>Polyporales</taxon>
        <taxon>Polyporaceae</taxon>
        <taxon>Dichomitus</taxon>
    </lineage>
</organism>
<accession>A0A4Q9MCI8</accession>
<feature type="region of interest" description="Disordered" evidence="1">
    <location>
        <begin position="100"/>
        <end position="137"/>
    </location>
</feature>
<gene>
    <name evidence="3" type="ORF">BD311DRAFT_810743</name>
</gene>
<dbReference type="OrthoDB" id="2755864at2759"/>
<reference evidence="3" key="1">
    <citation type="submission" date="2019-01" db="EMBL/GenBank/DDBJ databases">
        <title>Draft genome sequences of three monokaryotic isolates of the white-rot basidiomycete fungus Dichomitus squalens.</title>
        <authorList>
            <consortium name="DOE Joint Genome Institute"/>
            <person name="Lopez S.C."/>
            <person name="Andreopoulos B."/>
            <person name="Pangilinan J."/>
            <person name="Lipzen A."/>
            <person name="Riley R."/>
            <person name="Ahrendt S."/>
            <person name="Ng V."/>
            <person name="Barry K."/>
            <person name="Daum C."/>
            <person name="Grigoriev I.V."/>
            <person name="Hilden K.S."/>
            <person name="Makela M.R."/>
            <person name="de Vries R.P."/>
        </authorList>
    </citation>
    <scope>NUCLEOTIDE SEQUENCE [LARGE SCALE GENOMIC DNA]</scope>
    <source>
        <strain evidence="3">OM18370.1</strain>
    </source>
</reference>
<evidence type="ECO:0000313" key="3">
    <source>
        <dbReference type="EMBL" id="TBU23421.1"/>
    </source>
</evidence>
<feature type="region of interest" description="Disordered" evidence="1">
    <location>
        <begin position="215"/>
        <end position="234"/>
    </location>
</feature>
<feature type="domain" description="DUF6697" evidence="2">
    <location>
        <begin position="394"/>
        <end position="556"/>
    </location>
</feature>
<dbReference type="AlphaFoldDB" id="A0A4Q9MCI8"/>
<feature type="region of interest" description="Disordered" evidence="1">
    <location>
        <begin position="342"/>
        <end position="361"/>
    </location>
</feature>
<feature type="region of interest" description="Disordered" evidence="1">
    <location>
        <begin position="277"/>
        <end position="324"/>
    </location>
</feature>
<protein>
    <recommendedName>
        <fullName evidence="2">DUF6697 domain-containing protein</fullName>
    </recommendedName>
</protein>
<evidence type="ECO:0000256" key="1">
    <source>
        <dbReference type="SAM" id="MobiDB-lite"/>
    </source>
</evidence>
<proteinExistence type="predicted"/>
<evidence type="ECO:0000259" key="2">
    <source>
        <dbReference type="Pfam" id="PF20411"/>
    </source>
</evidence>
<feature type="compositionally biased region" description="Basic and acidic residues" evidence="1">
    <location>
        <begin position="173"/>
        <end position="184"/>
    </location>
</feature>
<sequence length="582" mass="64773">MRQNPLSVRRRGRLRPASPSRSTDVEGLPYLISSIKAHLMSLTPFSSSTPGDDIRKLEITLRHYEAGYESQAVQISKLQGEIVKQQATNAYLQQCLEEERAKNASSSTSSSVEPTTMRGGLALDTPPWSDRGSVARSSTLEDRIQRMDSANSPSPLKSHAHNVTVTYSKKRKIAPDPEPSHDRQPLSVDDSSLRNSHKKQKSMVHVLIPSLSQAKRRAFSKARTPPPDYGQNMAGSSRMATVKLEPEEVVQPLMPPPSELEEQVHLRSCSRDVSYFDEPNPSRVTTYNLRKRPSRLTNSSPTIHSPASSRAAERGGIDRAQGSDVQMREKGIIAVCYYFSSQKSPSPGRQSGSAVTASPRSASRITADAVDRWGDMRTLDVQISDKTPLLKVATRLQLSTILGGCSLRTCVSSNGRNFFYPTHEYQPWRPCNPGQPGLFLHANPTAQWEGDIQTVFVALYQAKYRYVGEYKMTQAEPLSSEEFKTLSPVIKKRWVDYVRVEAHFKAIRIRIVTRRDQKRGATAQEVLTAVGENTVARTGDLTAEDVMRAYESGEEASLLPTFKRFFCRLSCLLEDACLADAV</sequence>
<feature type="region of interest" description="Disordered" evidence="1">
    <location>
        <begin position="1"/>
        <end position="25"/>
    </location>
</feature>
<dbReference type="EMBL" id="ML143505">
    <property type="protein sequence ID" value="TBU23421.1"/>
    <property type="molecule type" value="Genomic_DNA"/>
</dbReference>
<dbReference type="Pfam" id="PF20411">
    <property type="entry name" value="DUF6697"/>
    <property type="match status" value="1"/>
</dbReference>
<feature type="region of interest" description="Disordered" evidence="1">
    <location>
        <begin position="168"/>
        <end position="205"/>
    </location>
</feature>
<dbReference type="Proteomes" id="UP000292957">
    <property type="component" value="Unassembled WGS sequence"/>
</dbReference>